<organism evidence="1 2">
    <name type="scientific">Leersia perrieri</name>
    <dbReference type="NCBI Taxonomy" id="77586"/>
    <lineage>
        <taxon>Eukaryota</taxon>
        <taxon>Viridiplantae</taxon>
        <taxon>Streptophyta</taxon>
        <taxon>Embryophyta</taxon>
        <taxon>Tracheophyta</taxon>
        <taxon>Spermatophyta</taxon>
        <taxon>Magnoliopsida</taxon>
        <taxon>Liliopsida</taxon>
        <taxon>Poales</taxon>
        <taxon>Poaceae</taxon>
        <taxon>BOP clade</taxon>
        <taxon>Oryzoideae</taxon>
        <taxon>Oryzeae</taxon>
        <taxon>Oryzinae</taxon>
        <taxon>Leersia</taxon>
    </lineage>
</organism>
<accession>A0A0D9X455</accession>
<keyword evidence="2" id="KW-1185">Reference proteome</keyword>
<reference evidence="1" key="3">
    <citation type="submission" date="2015-04" db="UniProtKB">
        <authorList>
            <consortium name="EnsemblPlants"/>
        </authorList>
    </citation>
    <scope>IDENTIFICATION</scope>
</reference>
<dbReference type="HOGENOM" id="CLU_1534743_0_0_1"/>
<dbReference type="Proteomes" id="UP000032180">
    <property type="component" value="Chromosome 8"/>
</dbReference>
<reference evidence="1 2" key="1">
    <citation type="submission" date="2012-08" db="EMBL/GenBank/DDBJ databases">
        <title>Oryza genome evolution.</title>
        <authorList>
            <person name="Wing R.A."/>
        </authorList>
    </citation>
    <scope>NUCLEOTIDE SEQUENCE</scope>
</reference>
<protein>
    <submittedName>
        <fullName evidence="1">Uncharacterized protein</fullName>
    </submittedName>
</protein>
<dbReference type="AlphaFoldDB" id="A0A0D9X455"/>
<proteinExistence type="predicted"/>
<evidence type="ECO:0000313" key="2">
    <source>
        <dbReference type="Proteomes" id="UP000032180"/>
    </source>
</evidence>
<sequence>MVLAESYRRPSYPYSAVLDWAAQPLQLQKPPPRPAVTAHRSTRSSTSCCRAPRRIDDEPSRCTARCEETARQRIRCAARKDEAAAAAQDLLKVDAARVHKTAAAQSRKDAAAPMRKAHGRARVPLVPKQSSSGYGAAYSTKVLHRRQPLLQRLLSNWKLKKLETVKLGYPGQLYT</sequence>
<dbReference type="EnsemblPlants" id="LPERR08G02310.1">
    <property type="protein sequence ID" value="LPERR08G02310.1"/>
    <property type="gene ID" value="LPERR08G02310"/>
</dbReference>
<dbReference type="Gramene" id="LPERR08G02310.1">
    <property type="protein sequence ID" value="LPERR08G02310.1"/>
    <property type="gene ID" value="LPERR08G02310"/>
</dbReference>
<evidence type="ECO:0000313" key="1">
    <source>
        <dbReference type="EnsemblPlants" id="LPERR08G02310.1"/>
    </source>
</evidence>
<name>A0A0D9X455_9ORYZ</name>
<reference evidence="2" key="2">
    <citation type="submission" date="2013-12" db="EMBL/GenBank/DDBJ databases">
        <authorList>
            <person name="Yu Y."/>
            <person name="Lee S."/>
            <person name="de Baynast K."/>
            <person name="Wissotski M."/>
            <person name="Liu L."/>
            <person name="Talag J."/>
            <person name="Goicoechea J."/>
            <person name="Angelova A."/>
            <person name="Jetty R."/>
            <person name="Kudrna D."/>
            <person name="Golser W."/>
            <person name="Rivera L."/>
            <person name="Zhang J."/>
            <person name="Wing R."/>
        </authorList>
    </citation>
    <scope>NUCLEOTIDE SEQUENCE</scope>
</reference>